<dbReference type="EMBL" id="AZHD01000005">
    <property type="protein sequence ID" value="OAA63702.1"/>
    <property type="molecule type" value="Genomic_DNA"/>
</dbReference>
<evidence type="ECO:0000313" key="3">
    <source>
        <dbReference type="Proteomes" id="UP000076874"/>
    </source>
</evidence>
<accession>A0A162J4R9</accession>
<evidence type="ECO:0000313" key="2">
    <source>
        <dbReference type="EMBL" id="OAA63702.1"/>
    </source>
</evidence>
<name>A0A162J4R9_9HYPO</name>
<proteinExistence type="predicted"/>
<reference evidence="2 3" key="1">
    <citation type="journal article" date="2016" name="Genome Biol. Evol.">
        <title>Divergent and convergent evolution of fungal pathogenicity.</title>
        <authorList>
            <person name="Shang Y."/>
            <person name="Xiao G."/>
            <person name="Zheng P."/>
            <person name="Cen K."/>
            <person name="Zhan S."/>
            <person name="Wang C."/>
        </authorList>
    </citation>
    <scope>NUCLEOTIDE SEQUENCE [LARGE SCALE GENOMIC DNA]</scope>
    <source>
        <strain evidence="2 3">RCEF 264</strain>
    </source>
</reference>
<protein>
    <submittedName>
        <fullName evidence="2">Uncharacterized protein</fullName>
    </submittedName>
</protein>
<dbReference type="Proteomes" id="UP000076874">
    <property type="component" value="Unassembled WGS sequence"/>
</dbReference>
<dbReference type="OrthoDB" id="5104318at2759"/>
<sequence>MDLDTIKKRISETMMSKSASASRENRKKKGVKTKTRDETIKELEEQRLAKEQAIGLMWMKLHDLRQQERDIAN</sequence>
<keyword evidence="3" id="KW-1185">Reference proteome</keyword>
<feature type="compositionally biased region" description="Basic and acidic residues" evidence="1">
    <location>
        <begin position="1"/>
        <end position="11"/>
    </location>
</feature>
<feature type="region of interest" description="Disordered" evidence="1">
    <location>
        <begin position="1"/>
        <end position="38"/>
    </location>
</feature>
<comment type="caution">
    <text evidence="2">The sequence shown here is derived from an EMBL/GenBank/DDBJ whole genome shotgun (WGS) entry which is preliminary data.</text>
</comment>
<feature type="compositionally biased region" description="Polar residues" evidence="1">
    <location>
        <begin position="13"/>
        <end position="22"/>
    </location>
</feature>
<gene>
    <name evidence="2" type="ORF">SPI_03865</name>
</gene>
<evidence type="ECO:0000256" key="1">
    <source>
        <dbReference type="SAM" id="MobiDB-lite"/>
    </source>
</evidence>
<dbReference type="AlphaFoldDB" id="A0A162J4R9"/>
<organism evidence="2 3">
    <name type="scientific">Niveomyces insectorum RCEF 264</name>
    <dbReference type="NCBI Taxonomy" id="1081102"/>
    <lineage>
        <taxon>Eukaryota</taxon>
        <taxon>Fungi</taxon>
        <taxon>Dikarya</taxon>
        <taxon>Ascomycota</taxon>
        <taxon>Pezizomycotina</taxon>
        <taxon>Sordariomycetes</taxon>
        <taxon>Hypocreomycetidae</taxon>
        <taxon>Hypocreales</taxon>
        <taxon>Cordycipitaceae</taxon>
        <taxon>Niveomyces</taxon>
    </lineage>
</organism>